<dbReference type="GO" id="GO:0005829">
    <property type="term" value="C:cytosol"/>
    <property type="evidence" value="ECO:0007669"/>
    <property type="project" value="TreeGrafter"/>
</dbReference>
<organism evidence="4 5">
    <name type="scientific">Stagnihabitans tardus</name>
    <dbReference type="NCBI Taxonomy" id="2699202"/>
    <lineage>
        <taxon>Bacteria</taxon>
        <taxon>Pseudomonadati</taxon>
        <taxon>Pseudomonadota</taxon>
        <taxon>Alphaproteobacteria</taxon>
        <taxon>Rhodobacterales</taxon>
        <taxon>Paracoccaceae</taxon>
        <taxon>Stagnihabitans</taxon>
    </lineage>
</organism>
<keyword evidence="2 4" id="KW-0418">Kinase</keyword>
<proteinExistence type="predicted"/>
<evidence type="ECO:0000313" key="5">
    <source>
        <dbReference type="Proteomes" id="UP001193501"/>
    </source>
</evidence>
<keyword evidence="1" id="KW-0808">Transferase</keyword>
<feature type="domain" description="Carbohydrate kinase PfkB" evidence="3">
    <location>
        <begin position="15"/>
        <end position="322"/>
    </location>
</feature>
<evidence type="ECO:0000259" key="3">
    <source>
        <dbReference type="Pfam" id="PF00294"/>
    </source>
</evidence>
<evidence type="ECO:0000256" key="1">
    <source>
        <dbReference type="ARBA" id="ARBA00022679"/>
    </source>
</evidence>
<dbReference type="GO" id="GO:0016301">
    <property type="term" value="F:kinase activity"/>
    <property type="evidence" value="ECO:0007669"/>
    <property type="project" value="UniProtKB-KW"/>
</dbReference>
<accession>A0AAE5BT78</accession>
<name>A0AAE5BT78_9RHOB</name>
<protein>
    <submittedName>
        <fullName evidence="4">Carbohydrate kinase family protein</fullName>
    </submittedName>
</protein>
<dbReference type="Gene3D" id="3.40.1190.20">
    <property type="match status" value="1"/>
</dbReference>
<dbReference type="AlphaFoldDB" id="A0AAE5BT78"/>
<sequence length="332" mass="34062">MERGFGVSSLKDKAIACAGNWIVDIVQTIDTWPQKSDLVHIRHEVMGVGGGAANVVLDLAAFDAGLRLYAVGLVGGDAHAGLCRSACDAAGVDRRWLKTSATAMTAHTQVMNVPGDSRTFFYHPGCNDALTEADIPVEEMAAEGVGIFYLGYINLLGALDALEGGTTGAARILSRARACGMVTVVDLVSADTSTFAATVMAALPTVDYLFLNEVEAARTLGRPPIPAGDRAGLEAAARALQAAGAGRVVLHTGQGALWFDGAPLWAEPCAVAPGDIVSPVGAGDAFCAGALYGIHQGWDAGRCLSLAHRAAAASLKGATATEGIPPLRVLLG</sequence>
<dbReference type="Pfam" id="PF00294">
    <property type="entry name" value="PfkB"/>
    <property type="match status" value="1"/>
</dbReference>
<dbReference type="InterPro" id="IPR002173">
    <property type="entry name" value="Carboh/pur_kinase_PfkB_CS"/>
</dbReference>
<evidence type="ECO:0000256" key="2">
    <source>
        <dbReference type="ARBA" id="ARBA00022777"/>
    </source>
</evidence>
<gene>
    <name evidence="4" type="ORF">GV832_02040</name>
</gene>
<dbReference type="SUPFAM" id="SSF53613">
    <property type="entry name" value="Ribokinase-like"/>
    <property type="match status" value="1"/>
</dbReference>
<evidence type="ECO:0000313" key="4">
    <source>
        <dbReference type="EMBL" id="NBZ86346.1"/>
    </source>
</evidence>
<dbReference type="Proteomes" id="UP001193501">
    <property type="component" value="Unassembled WGS sequence"/>
</dbReference>
<dbReference type="EMBL" id="JAABNR010000002">
    <property type="protein sequence ID" value="NBZ86346.1"/>
    <property type="molecule type" value="Genomic_DNA"/>
</dbReference>
<comment type="caution">
    <text evidence="4">The sequence shown here is derived from an EMBL/GenBank/DDBJ whole genome shotgun (WGS) entry which is preliminary data.</text>
</comment>
<keyword evidence="5" id="KW-1185">Reference proteome</keyword>
<dbReference type="InterPro" id="IPR029056">
    <property type="entry name" value="Ribokinase-like"/>
</dbReference>
<dbReference type="PANTHER" id="PTHR10584">
    <property type="entry name" value="SUGAR KINASE"/>
    <property type="match status" value="1"/>
</dbReference>
<reference evidence="4" key="1">
    <citation type="submission" date="2020-01" db="EMBL/GenBank/DDBJ databases">
        <authorList>
            <person name="Chen W.-M."/>
        </authorList>
    </citation>
    <scope>NUCLEOTIDE SEQUENCE</scope>
    <source>
        <strain evidence="4">CYK-10</strain>
    </source>
</reference>
<dbReference type="InterPro" id="IPR011611">
    <property type="entry name" value="PfkB_dom"/>
</dbReference>
<dbReference type="PANTHER" id="PTHR10584:SF166">
    <property type="entry name" value="RIBOKINASE"/>
    <property type="match status" value="1"/>
</dbReference>
<dbReference type="PROSITE" id="PS00584">
    <property type="entry name" value="PFKB_KINASES_2"/>
    <property type="match status" value="1"/>
</dbReference>